<dbReference type="Gene3D" id="3.90.640.10">
    <property type="entry name" value="Actin, Chain A, domain 4"/>
    <property type="match status" value="1"/>
</dbReference>
<dbReference type="EMBL" id="GGYP01000225">
    <property type="protein sequence ID" value="MDE44996.1"/>
    <property type="molecule type" value="Transcribed_RNA"/>
</dbReference>
<dbReference type="PANTHER" id="PTHR11937">
    <property type="entry name" value="ACTIN"/>
    <property type="match status" value="1"/>
</dbReference>
<dbReference type="InterPro" id="IPR004000">
    <property type="entry name" value="Actin"/>
</dbReference>
<organism evidence="2">
    <name type="scientific">Aceria tosichella</name>
    <name type="common">wheat curl mite</name>
    <dbReference type="NCBI Taxonomy" id="561515"/>
    <lineage>
        <taxon>Eukaryota</taxon>
        <taxon>Metazoa</taxon>
        <taxon>Ecdysozoa</taxon>
        <taxon>Arthropoda</taxon>
        <taxon>Chelicerata</taxon>
        <taxon>Arachnida</taxon>
        <taxon>Acari</taxon>
        <taxon>Acariformes</taxon>
        <taxon>Trombidiformes</taxon>
        <taxon>Prostigmata</taxon>
        <taxon>Eupodina</taxon>
        <taxon>Eriophyoidea</taxon>
        <taxon>Eriophyidae</taxon>
        <taxon>Eriophyinae</taxon>
        <taxon>Aceriini</taxon>
        <taxon>Aceria</taxon>
    </lineage>
</organism>
<dbReference type="Gene3D" id="3.30.420.40">
    <property type="match status" value="2"/>
</dbReference>
<protein>
    <submittedName>
        <fullName evidence="2">Actin-related protein 10</fullName>
    </submittedName>
</protein>
<reference evidence="2" key="1">
    <citation type="submission" date="2018-10" db="EMBL/GenBank/DDBJ databases">
        <title>Transcriptome assembly of Aceria tosichella (Wheat curl mite) Type 2.</title>
        <authorList>
            <person name="Scully E.D."/>
            <person name="Geib S.M."/>
            <person name="Palmer N.A."/>
            <person name="Gupta A.K."/>
            <person name="Sarath G."/>
            <person name="Tatineni S."/>
        </authorList>
    </citation>
    <scope>NUCLEOTIDE SEQUENCE</scope>
    <source>
        <strain evidence="2">LincolnNE</strain>
    </source>
</reference>
<evidence type="ECO:0000313" key="2">
    <source>
        <dbReference type="EMBL" id="MDE44996.1"/>
    </source>
</evidence>
<dbReference type="Pfam" id="PF00022">
    <property type="entry name" value="Actin"/>
    <property type="match status" value="1"/>
</dbReference>
<accession>A0A6G1S3B8</accession>
<dbReference type="InterPro" id="IPR043129">
    <property type="entry name" value="ATPase_NBD"/>
</dbReference>
<gene>
    <name evidence="2" type="primary">Actr10</name>
    <name evidence="2" type="ORF">g.11801</name>
</gene>
<comment type="similarity">
    <text evidence="1">Belongs to the actin family.</text>
</comment>
<sequence>MTNMDKKTSYAEFSSQLKEKNVVIMEFGRHYTRCGFAGEPAPRAIIKTCHHNPNSNSTNYLHDITNANELESKLGDFVERIYFNHLAVSPKEKKVIVVESVFCKSIFRNTLMRIFFDRFNVPSLLFVPDHLMALATLGRSTGIIVDVGAVEAISIAVVDGVTLLDGAQFASIGAKTLDSLIHNELVRSDPQFKDVKPDVIEDIRVKACFVAPFERGVKMTNDKLTKSKDIQTEAIRLAEERNQEISIGTLESCYFLAEPDEHSPPSVDYPLGGLNRVKIPGNLREGACELYFEIIGHEHSLTTMIVETILMAPIDCRRALAENILIIGGMSNLPGLEHRLYLELKNIDKYERFRRKIPDNFQFHKPLCPRNYVSWLGASMFCTPSSIELRATYRDQWLRDGRKNPRDWSDLIR</sequence>
<dbReference type="SUPFAM" id="SSF53067">
    <property type="entry name" value="Actin-like ATPase domain"/>
    <property type="match status" value="2"/>
</dbReference>
<proteinExistence type="inferred from homology"/>
<dbReference type="SMART" id="SM00268">
    <property type="entry name" value="ACTIN"/>
    <property type="match status" value="1"/>
</dbReference>
<name>A0A6G1S3B8_9ACAR</name>
<dbReference type="AlphaFoldDB" id="A0A6G1S3B8"/>
<dbReference type="CDD" id="cd10207">
    <property type="entry name" value="ASKHA_NBD_Arp10"/>
    <property type="match status" value="1"/>
</dbReference>
<evidence type="ECO:0000256" key="1">
    <source>
        <dbReference type="RuleBase" id="RU000487"/>
    </source>
</evidence>